<dbReference type="Proteomes" id="UP000199515">
    <property type="component" value="Unassembled WGS sequence"/>
</dbReference>
<dbReference type="InterPro" id="IPR054383">
    <property type="entry name" value="PspAB-like"/>
</dbReference>
<organism evidence="1 2">
    <name type="scientific">Amycolatopsis xylanica</name>
    <dbReference type="NCBI Taxonomy" id="589385"/>
    <lineage>
        <taxon>Bacteria</taxon>
        <taxon>Bacillati</taxon>
        <taxon>Actinomycetota</taxon>
        <taxon>Actinomycetes</taxon>
        <taxon>Pseudonocardiales</taxon>
        <taxon>Pseudonocardiaceae</taxon>
        <taxon>Amycolatopsis</taxon>
    </lineage>
</organism>
<accession>A0A1H2W069</accession>
<reference evidence="1 2" key="1">
    <citation type="submission" date="2016-10" db="EMBL/GenBank/DDBJ databases">
        <authorList>
            <person name="de Groot N.N."/>
        </authorList>
    </citation>
    <scope>NUCLEOTIDE SEQUENCE [LARGE SCALE GENOMIC DNA]</scope>
    <source>
        <strain evidence="1 2">CPCC 202699</strain>
    </source>
</reference>
<dbReference type="Pfam" id="PF22742">
    <property type="entry name" value="PspAB"/>
    <property type="match status" value="1"/>
</dbReference>
<protein>
    <submittedName>
        <fullName evidence="1">Uncharacterized protein</fullName>
    </submittedName>
</protein>
<evidence type="ECO:0000313" key="2">
    <source>
        <dbReference type="Proteomes" id="UP000199515"/>
    </source>
</evidence>
<proteinExistence type="predicted"/>
<name>A0A1H2W069_9PSEU</name>
<dbReference type="EMBL" id="FNON01000001">
    <property type="protein sequence ID" value="SDW73866.1"/>
    <property type="molecule type" value="Genomic_DNA"/>
</dbReference>
<gene>
    <name evidence="1" type="ORF">SAMN05421504_1011380</name>
</gene>
<sequence length="188" mass="20587">MVTVTLLGNLLGRNRTPVLHLEYLPAAGGVEGEFWTELGLVPTGGGSVSFKVTGSPAELTRAEIVAATAGDAQTHNLVSHEPDGRTVVRCWQSGKDLRRLLFDLLDVNERLAEAGFADALIHTTVDFNESGGRRGRKLVLVYLPRRGTFYPFVPAGRRSRDREVELRARGLLRRFVPIEAGLELCVPV</sequence>
<keyword evidence="2" id="KW-1185">Reference proteome</keyword>
<evidence type="ECO:0000313" key="1">
    <source>
        <dbReference type="EMBL" id="SDW73866.1"/>
    </source>
</evidence>
<dbReference type="STRING" id="589385.SAMN05421504_1011380"/>
<dbReference type="AlphaFoldDB" id="A0A1H2W069"/>
<dbReference type="RefSeq" id="WP_091287642.1">
    <property type="nucleotide sequence ID" value="NZ_FNON01000001.1"/>
</dbReference>